<dbReference type="InterPro" id="IPR032675">
    <property type="entry name" value="LRR_dom_sf"/>
</dbReference>
<organism evidence="10 11">
    <name type="scientific">Brassica napus</name>
    <name type="common">Rape</name>
    <dbReference type="NCBI Taxonomy" id="3708"/>
    <lineage>
        <taxon>Eukaryota</taxon>
        <taxon>Viridiplantae</taxon>
        <taxon>Streptophyta</taxon>
        <taxon>Embryophyta</taxon>
        <taxon>Tracheophyta</taxon>
        <taxon>Spermatophyta</taxon>
        <taxon>Magnoliopsida</taxon>
        <taxon>eudicotyledons</taxon>
        <taxon>Gunneridae</taxon>
        <taxon>Pentapetalae</taxon>
        <taxon>rosids</taxon>
        <taxon>malvids</taxon>
        <taxon>Brassicales</taxon>
        <taxon>Brassicaceae</taxon>
        <taxon>Brassiceae</taxon>
        <taxon>Brassica</taxon>
    </lineage>
</organism>
<dbReference type="InterPro" id="IPR001611">
    <property type="entry name" value="Leu-rich_rpt"/>
</dbReference>
<evidence type="ECO:0000256" key="4">
    <source>
        <dbReference type="ARBA" id="ARBA00022737"/>
    </source>
</evidence>
<sequence>MQKPIFLSCFLFFFFVYFIPRQSFSCPQDHREFLLEFKKLLTHNIKNHSTQIALGELKTWRPNSDCCKWKLVRCNTRSPSKEVTDLNLNGLVLFGSVSSTLLRPVLRVSSLMRLDVSSNFIQGEIPGDGFWELDQHLDLSMNAIGGTLSGDIKELKNLEELQSYCTTEAIIETEQVLWFYTVVHITVNKARNNIQMNFMSFKIPYGIGSLVNLSTLSMSRNNFSGGIPSSIQNLTNLETLELENNSGLSGEIPTWLFHLQKLRKLRLGGNKLQWNKNGSIFPQSKLTHLSLSSCGLEGKIPDWLKNQTDLYFLDLSLNRLEGSFPKWLADLKMENIILSDNRLSGRIPNTVGETSLMILKLSENNFSGSVPKSIANIYRLLWLDLSKNKLSGEFPRFSQHSLLALLDISSNELSGDVPASFGLNTVSLTMSKNNFSGEFPEEFTKLSFLKHLDLHDNKISGMFPSFISRLSQSLEVLSLRNNFLKGSITEDISTLTSLKVLDLSENSLDGTLPSNLGNLTGMRSNHKTWK</sequence>
<dbReference type="Pfam" id="PF08263">
    <property type="entry name" value="LRRNT_2"/>
    <property type="match status" value="1"/>
</dbReference>
<name>A0ABQ8C053_BRANA</name>
<gene>
    <name evidence="10" type="ORF">HID58_033216</name>
</gene>
<evidence type="ECO:0000313" key="10">
    <source>
        <dbReference type="EMBL" id="KAH0909895.1"/>
    </source>
</evidence>
<evidence type="ECO:0000256" key="5">
    <source>
        <dbReference type="ARBA" id="ARBA00022989"/>
    </source>
</evidence>
<proteinExistence type="inferred from homology"/>
<keyword evidence="3" id="KW-0812">Transmembrane</keyword>
<feature type="chain" id="PRO_5046142794" description="Leucine-rich repeat-containing N-terminal plant-type domain-containing protein" evidence="8">
    <location>
        <begin position="26"/>
        <end position="530"/>
    </location>
</feature>
<protein>
    <recommendedName>
        <fullName evidence="9">Leucine-rich repeat-containing N-terminal plant-type domain-containing protein</fullName>
    </recommendedName>
</protein>
<keyword evidence="11" id="KW-1185">Reference proteome</keyword>
<dbReference type="Gene3D" id="3.80.10.10">
    <property type="entry name" value="Ribonuclease Inhibitor"/>
    <property type="match status" value="5"/>
</dbReference>
<dbReference type="Pfam" id="PF00560">
    <property type="entry name" value="LRR_1"/>
    <property type="match status" value="4"/>
</dbReference>
<evidence type="ECO:0000256" key="8">
    <source>
        <dbReference type="SAM" id="SignalP"/>
    </source>
</evidence>
<dbReference type="InterPro" id="IPR051848">
    <property type="entry name" value="PGIP"/>
</dbReference>
<evidence type="ECO:0000256" key="2">
    <source>
        <dbReference type="ARBA" id="ARBA00022614"/>
    </source>
</evidence>
<keyword evidence="4" id="KW-0677">Repeat</keyword>
<reference evidence="10 11" key="1">
    <citation type="submission" date="2021-05" db="EMBL/GenBank/DDBJ databases">
        <title>Genome Assembly of Synthetic Allotetraploid Brassica napus Reveals Homoeologous Exchanges between Subgenomes.</title>
        <authorList>
            <person name="Davis J.T."/>
        </authorList>
    </citation>
    <scope>NUCLEOTIDE SEQUENCE [LARGE SCALE GENOMIC DNA]</scope>
    <source>
        <strain evidence="11">cv. Da-Ae</strain>
        <tissue evidence="10">Seedling</tissue>
    </source>
</reference>
<dbReference type="Pfam" id="PF13855">
    <property type="entry name" value="LRR_8"/>
    <property type="match status" value="1"/>
</dbReference>
<comment type="caution">
    <text evidence="10">The sequence shown here is derived from an EMBL/GenBank/DDBJ whole genome shotgun (WGS) entry which is preliminary data.</text>
</comment>
<evidence type="ECO:0000259" key="9">
    <source>
        <dbReference type="Pfam" id="PF08263"/>
    </source>
</evidence>
<keyword evidence="8" id="KW-0732">Signal</keyword>
<keyword evidence="6" id="KW-0472">Membrane</keyword>
<dbReference type="InterPro" id="IPR003591">
    <property type="entry name" value="Leu-rich_rpt_typical-subtyp"/>
</dbReference>
<dbReference type="Proteomes" id="UP000824890">
    <property type="component" value="Unassembled WGS sequence"/>
</dbReference>
<accession>A0ABQ8C053</accession>
<evidence type="ECO:0000256" key="3">
    <source>
        <dbReference type="ARBA" id="ARBA00022692"/>
    </source>
</evidence>
<dbReference type="SUPFAM" id="SSF52058">
    <property type="entry name" value="L domain-like"/>
    <property type="match status" value="3"/>
</dbReference>
<evidence type="ECO:0000313" key="11">
    <source>
        <dbReference type="Proteomes" id="UP000824890"/>
    </source>
</evidence>
<dbReference type="EMBL" id="JAGKQM010000009">
    <property type="protein sequence ID" value="KAH0909895.1"/>
    <property type="molecule type" value="Genomic_DNA"/>
</dbReference>
<evidence type="ECO:0000256" key="6">
    <source>
        <dbReference type="ARBA" id="ARBA00023136"/>
    </source>
</evidence>
<feature type="domain" description="Leucine-rich repeat-containing N-terminal plant-type" evidence="9">
    <location>
        <begin position="31"/>
        <end position="75"/>
    </location>
</feature>
<dbReference type="PANTHER" id="PTHR48059">
    <property type="entry name" value="POLYGALACTURONASE INHIBITOR 1"/>
    <property type="match status" value="1"/>
</dbReference>
<evidence type="ECO:0000256" key="1">
    <source>
        <dbReference type="ARBA" id="ARBA00004196"/>
    </source>
</evidence>
<dbReference type="PRINTS" id="PR00019">
    <property type="entry name" value="LEURICHRPT"/>
</dbReference>
<dbReference type="InterPro" id="IPR013210">
    <property type="entry name" value="LRR_N_plant-typ"/>
</dbReference>
<dbReference type="SMART" id="SM00369">
    <property type="entry name" value="LRR_TYP"/>
    <property type="match status" value="4"/>
</dbReference>
<keyword evidence="5" id="KW-1133">Transmembrane helix</keyword>
<keyword evidence="2" id="KW-0433">Leucine-rich repeat</keyword>
<dbReference type="PANTHER" id="PTHR48059:SF30">
    <property type="entry name" value="OS06G0587000 PROTEIN"/>
    <property type="match status" value="1"/>
</dbReference>
<feature type="signal peptide" evidence="8">
    <location>
        <begin position="1"/>
        <end position="25"/>
    </location>
</feature>
<evidence type="ECO:0000256" key="7">
    <source>
        <dbReference type="ARBA" id="ARBA00038043"/>
    </source>
</evidence>
<comment type="similarity">
    <text evidence="7">Belongs to the polygalacturonase-inhibiting protein family.</text>
</comment>
<comment type="subcellular location">
    <subcellularLocation>
        <location evidence="1">Cell envelope</location>
    </subcellularLocation>
</comment>